<keyword evidence="12 15" id="KW-0238">DNA-binding</keyword>
<dbReference type="GO" id="GO:0019028">
    <property type="term" value="C:viral capsid"/>
    <property type="evidence" value="ECO:0007669"/>
    <property type="project" value="UniProtKB-UniRule"/>
</dbReference>
<evidence type="ECO:0000313" key="16">
    <source>
        <dbReference type="EMBL" id="AYA94813.1"/>
    </source>
</evidence>
<keyword evidence="5 15" id="KW-0945">Host-virus interaction</keyword>
<keyword evidence="6" id="KW-1040">Host Golgi apparatus</keyword>
<comment type="function">
    <text evidence="15">Minor protein of the capsid that localizes along the inner surface of the virion, within the central cavities beneath the L1 pentamers. Plays a role in capsid stabilization through interaction with the major capsid protein L1. Once the virion enters the host cell, L2 escorts the genomic DNA into the nucleus by promoting escape from the endosomal compartments and traffic through the host Golgi network. Mechanistically, the C-terminus of L2 possesses a cell-penetrating peptide that protudes from the host endosome, interacts with host cytoplasmic retromer cargo and thereby mediates the capsid delivery to the host trans-Golgi network. Plays a role through its interaction with host dynein in the intracellular microtubule-dependent transport of viral capsid toward the nucleus. Mediates the viral genome import into the nucleus through binding to host importins. Once within the nucleus, L2 localizes viral genomes to host PML bodies in order to activate early gene expression for establishment of infection. Later on, promotes late gene expression by interacting with the viral E2 protein and by inhibiting its transcriptional activation functions. During virion assembly, encapsidates the genome by direct interaction with the viral DNA.</text>
</comment>
<comment type="PTM">
    <text evidence="15">Highly phosphorylated.</text>
</comment>
<evidence type="ECO:0000256" key="2">
    <source>
        <dbReference type="ARBA" id="ARBA00022553"/>
    </source>
</evidence>
<reference evidence="16" key="1">
    <citation type="journal article" date="2018" name="Nat. Med.">
        <title>Expanded skin virome in DOCK8-deficient patients.</title>
        <authorList>
            <consortium name="NISC Comparative Sequencing Program"/>
            <person name="Tirosh O."/>
            <person name="Conlan S."/>
            <person name="Deming C."/>
            <person name="Lee-Lin S.Q."/>
            <person name="Huang X."/>
            <person name="Su H.C."/>
            <person name="Freeman A.F."/>
            <person name="Segre J.A."/>
            <person name="Kong H.H."/>
        </authorList>
    </citation>
    <scope>NUCLEOTIDE SEQUENCE</scope>
    <source>
        <strain evidence="16">HPV-mSK_103</strain>
    </source>
</reference>
<evidence type="ECO:0000256" key="12">
    <source>
        <dbReference type="ARBA" id="ARBA00023125"/>
    </source>
</evidence>
<evidence type="ECO:0000256" key="1">
    <source>
        <dbReference type="ARBA" id="ARBA00022524"/>
    </source>
</evidence>
<dbReference type="EMBL" id="MH777245">
    <property type="protein sequence ID" value="AYA94813.1"/>
    <property type="molecule type" value="Genomic_DNA"/>
</dbReference>
<feature type="disulfide bond" evidence="15">
    <location>
        <begin position="18"/>
        <end position="24"/>
    </location>
</feature>
<dbReference type="GO" id="GO:0075732">
    <property type="term" value="P:viral penetration into host nucleus"/>
    <property type="evidence" value="ECO:0007669"/>
    <property type="project" value="UniProtKB-KW"/>
</dbReference>
<organism evidence="16">
    <name type="scientific">Human papillomavirus</name>
    <dbReference type="NCBI Taxonomy" id="10566"/>
    <lineage>
        <taxon>Viruses</taxon>
        <taxon>Monodnaviria</taxon>
        <taxon>Shotokuvirae</taxon>
        <taxon>Cossaviricota</taxon>
        <taxon>Papovaviricetes</taxon>
        <taxon>Zurhausenvirales</taxon>
        <taxon>Papillomaviridae</taxon>
    </lineage>
</organism>
<dbReference type="InterPro" id="IPR000784">
    <property type="entry name" value="Late_L2"/>
</dbReference>
<proteinExistence type="inferred from homology"/>
<comment type="subcellular location">
    <subcellularLocation>
        <location evidence="15">Virion</location>
    </subcellularLocation>
    <subcellularLocation>
        <location evidence="15">Host nucleus</location>
    </subcellularLocation>
</comment>
<dbReference type="HAMAP" id="MF_04003">
    <property type="entry name" value="PPV_L2"/>
    <property type="match status" value="1"/>
</dbReference>
<keyword evidence="3 15" id="KW-0167">Capsid protein</keyword>
<evidence type="ECO:0000256" key="4">
    <source>
        <dbReference type="ARBA" id="ARBA00022562"/>
    </source>
</evidence>
<evidence type="ECO:0000256" key="11">
    <source>
        <dbReference type="ARBA" id="ARBA00023120"/>
    </source>
</evidence>
<keyword evidence="11 15" id="KW-1176">Cytoplasmic inwards viral transport</keyword>
<dbReference type="GO" id="GO:0046718">
    <property type="term" value="P:symbiont entry into host cell"/>
    <property type="evidence" value="ECO:0007669"/>
    <property type="project" value="UniProtKB-KW"/>
</dbReference>
<evidence type="ECO:0000256" key="15">
    <source>
        <dbReference type="HAMAP-Rule" id="MF_04003"/>
    </source>
</evidence>
<sequence length="508" mass="55472">MSKPRRKRASPTDLYNTCLQGGDCIPDVKNKFENNTIADWLLKIFGSIVYFGNLGIGTGRGSGGSFGYRPLGSAGAGTPTPDIPITRPNVVIEPLGPQPVIPLDSGASSIVPLSEGVPDIGYIAPDSGPGVGAQDIELYTITDPATDVGGVGGGPVVSTTEETETIFIDAHPAPAGPKQVFYDASINATLETQINPFLNTDINNTNIFVDPNLSGETVGGASFETIPLERLDFQEFEIETPPTESTPVGRRVLNRVRDLYSRFIEQVPIREQDFLIQPTRLVQFEYENPAFDPDVSFEFEHDIAQLEAAPREEFADIVYLSRPRLSATPHGTVRLSRLGTRAAITTRSGLTVGPQVHFYMDLSAIEAAEAIELTPLAEFSHESTVVDDLLADTVIDDPANAANVVYSEADLEDNFSEQFNNSHIILSMTDEESNTTQIPFLSASSIKLFVPDVGDGLFVSYPVDKFDNIDFILPNELPIEPSFILTDGYDFDLNPALWPRKRRRLDIF</sequence>
<comment type="caution">
    <text evidence="15">Lacks conserved residue(s) required for the propagation of feature annotation.</text>
</comment>
<keyword evidence="1 15" id="KW-1163">Viral penetration into host nucleus</keyword>
<dbReference type="GO" id="GO:0043657">
    <property type="term" value="C:host cell"/>
    <property type="evidence" value="ECO:0007669"/>
    <property type="project" value="GOC"/>
</dbReference>
<dbReference type="GO" id="GO:0075521">
    <property type="term" value="P:microtubule-dependent intracellular transport of viral material towards nucleus"/>
    <property type="evidence" value="ECO:0007669"/>
    <property type="project" value="UniProtKB-UniRule"/>
</dbReference>
<gene>
    <name evidence="15" type="primary">L2</name>
</gene>
<dbReference type="GO" id="GO:0042025">
    <property type="term" value="C:host cell nucleus"/>
    <property type="evidence" value="ECO:0007669"/>
    <property type="project" value="UniProtKB-SubCell"/>
</dbReference>
<keyword evidence="14 15" id="KW-1160">Virus entry into host cell</keyword>
<comment type="similarity">
    <text evidence="15">Belongs to the papillomaviridae L2 protein family.</text>
</comment>
<protein>
    <recommendedName>
        <fullName evidence="15">Minor capsid protein L2</fullName>
    </recommendedName>
</protein>
<evidence type="ECO:0000256" key="13">
    <source>
        <dbReference type="ARBA" id="ARBA00023157"/>
    </source>
</evidence>
<keyword evidence="9 15" id="KW-1177">Microtubular inwards viral transport</keyword>
<keyword evidence="8 15" id="KW-0426">Late protein</keyword>
<keyword evidence="13 15" id="KW-1015">Disulfide bond</keyword>
<evidence type="ECO:0000256" key="7">
    <source>
        <dbReference type="ARBA" id="ARBA00022844"/>
    </source>
</evidence>
<accession>A0A385PNK3</accession>
<evidence type="ECO:0000256" key="14">
    <source>
        <dbReference type="ARBA" id="ARBA00023296"/>
    </source>
</evidence>
<evidence type="ECO:0000256" key="3">
    <source>
        <dbReference type="ARBA" id="ARBA00022561"/>
    </source>
</evidence>
<keyword evidence="10" id="KW-1039">Host endosome</keyword>
<evidence type="ECO:0000256" key="5">
    <source>
        <dbReference type="ARBA" id="ARBA00022581"/>
    </source>
</evidence>
<evidence type="ECO:0000256" key="6">
    <source>
        <dbReference type="ARBA" id="ARBA00022812"/>
    </source>
</evidence>
<evidence type="ECO:0000256" key="9">
    <source>
        <dbReference type="ARBA" id="ARBA00022952"/>
    </source>
</evidence>
<keyword evidence="2 15" id="KW-0597">Phosphoprotein</keyword>
<keyword evidence="7 15" id="KW-0946">Virion</keyword>
<dbReference type="GO" id="GO:0005198">
    <property type="term" value="F:structural molecule activity"/>
    <property type="evidence" value="ECO:0007669"/>
    <property type="project" value="UniProtKB-UniRule"/>
</dbReference>
<comment type="subunit">
    <text evidence="15">Interacts with major capsid protein L1. Interacts with E2; this interaction inhibits E2 transcriptional activity but not the DNA replication function E2. Interacts with host HSPA8; this interaction is required for L2 nuclear translocation. Interacts with host importins KPNB2 and KPNB3. Forms a complex with importin alpha2-beta1 heterodimers via interaction with the importin alpha2 adapter. Interacts with host DYNLT1; this interaction is essential for virus intracellular transport during entry. Interacts (via C-terminus) with host retromer subunits VPS35 AND VPS29.</text>
</comment>
<keyword evidence="4 15" id="KW-1048">Host nucleus</keyword>
<dbReference type="Pfam" id="PF00513">
    <property type="entry name" value="Late_protein_L2"/>
    <property type="match status" value="1"/>
</dbReference>
<evidence type="ECO:0000256" key="10">
    <source>
        <dbReference type="ARBA" id="ARBA00023046"/>
    </source>
</evidence>
<dbReference type="GO" id="GO:0003677">
    <property type="term" value="F:DNA binding"/>
    <property type="evidence" value="ECO:0007669"/>
    <property type="project" value="UniProtKB-UniRule"/>
</dbReference>
<name>A0A385PNK3_9PAPI</name>
<evidence type="ECO:0000256" key="8">
    <source>
        <dbReference type="ARBA" id="ARBA00022921"/>
    </source>
</evidence>